<dbReference type="GO" id="GO:0003700">
    <property type="term" value="F:DNA-binding transcription factor activity"/>
    <property type="evidence" value="ECO:0007669"/>
    <property type="project" value="UniProtKB-UniRule"/>
</dbReference>
<keyword evidence="3 7" id="KW-0805">Transcription regulation</keyword>
<dbReference type="HAMAP" id="MF_00768">
    <property type="entry name" value="HTH_type_BetI"/>
    <property type="match status" value="1"/>
</dbReference>
<evidence type="ECO:0000259" key="9">
    <source>
        <dbReference type="PROSITE" id="PS50977"/>
    </source>
</evidence>
<dbReference type="UniPathway" id="UPA00529"/>
<dbReference type="PANTHER" id="PTHR30055">
    <property type="entry name" value="HTH-TYPE TRANSCRIPTIONAL REGULATOR RUTR"/>
    <property type="match status" value="1"/>
</dbReference>
<dbReference type="EMBL" id="FXYE01000002">
    <property type="protein sequence ID" value="SMX46532.1"/>
    <property type="molecule type" value="Genomic_DNA"/>
</dbReference>
<evidence type="ECO:0000313" key="10">
    <source>
        <dbReference type="EMBL" id="SMX46532.1"/>
    </source>
</evidence>
<dbReference type="GO" id="GO:0019285">
    <property type="term" value="P:glycine betaine biosynthetic process from choline"/>
    <property type="evidence" value="ECO:0007669"/>
    <property type="project" value="UniProtKB-UniRule"/>
</dbReference>
<evidence type="ECO:0000256" key="8">
    <source>
        <dbReference type="PROSITE-ProRule" id="PRU00335"/>
    </source>
</evidence>
<dbReference type="PROSITE" id="PS50977">
    <property type="entry name" value="HTH_TETR_2"/>
    <property type="match status" value="1"/>
</dbReference>
<evidence type="ECO:0000256" key="3">
    <source>
        <dbReference type="ARBA" id="ARBA00023015"/>
    </source>
</evidence>
<dbReference type="GO" id="GO:0045892">
    <property type="term" value="P:negative regulation of DNA-templated transcription"/>
    <property type="evidence" value="ECO:0007669"/>
    <property type="project" value="UniProtKB-UniRule"/>
</dbReference>
<dbReference type="InterPro" id="IPR039538">
    <property type="entry name" value="BetI_C"/>
</dbReference>
<comment type="function">
    <text evidence="7">Repressor involved in choline regulation of the bet genes.</text>
</comment>
<keyword evidence="11" id="KW-1185">Reference proteome</keyword>
<accession>A0A238KWF3</accession>
<keyword evidence="4 7" id="KW-0238">DNA-binding</keyword>
<dbReference type="Pfam" id="PF00440">
    <property type="entry name" value="TetR_N"/>
    <property type="match status" value="1"/>
</dbReference>
<dbReference type="SUPFAM" id="SSF48498">
    <property type="entry name" value="Tetracyclin repressor-like, C-terminal domain"/>
    <property type="match status" value="1"/>
</dbReference>
<dbReference type="InterPro" id="IPR050109">
    <property type="entry name" value="HTH-type_TetR-like_transc_reg"/>
</dbReference>
<dbReference type="RefSeq" id="WP_093968195.1">
    <property type="nucleotide sequence ID" value="NZ_FXYE01000002.1"/>
</dbReference>
<dbReference type="SUPFAM" id="SSF46689">
    <property type="entry name" value="Homeodomain-like"/>
    <property type="match status" value="1"/>
</dbReference>
<gene>
    <name evidence="10" type="primary">betI_2</name>
    <name evidence="7" type="synonym">betI</name>
    <name evidence="10" type="ORF">COL8621_03154</name>
</gene>
<dbReference type="NCBIfam" id="NF001978">
    <property type="entry name" value="PRK00767.1"/>
    <property type="match status" value="1"/>
</dbReference>
<dbReference type="Proteomes" id="UP000202922">
    <property type="component" value="Unassembled WGS sequence"/>
</dbReference>
<evidence type="ECO:0000256" key="4">
    <source>
        <dbReference type="ARBA" id="ARBA00023125"/>
    </source>
</evidence>
<dbReference type="Gene3D" id="1.10.357.10">
    <property type="entry name" value="Tetracycline Repressor, domain 2"/>
    <property type="match status" value="1"/>
</dbReference>
<comment type="function">
    <text evidence="6">Repressor involved in the biosynthesis of the osmoprotectant glycine betaine. It represses transcription of the choline transporter BetT and the genes of BetAB involved in the synthesis of glycine betaine.</text>
</comment>
<keyword evidence="5 7" id="KW-0804">Transcription</keyword>
<comment type="pathway">
    <text evidence="1 7">Amine and polyamine biosynthesis; betaine biosynthesis via choline pathway [regulation].</text>
</comment>
<dbReference type="Pfam" id="PF13977">
    <property type="entry name" value="TetR_C_6"/>
    <property type="match status" value="1"/>
</dbReference>
<dbReference type="NCBIfam" id="TIGR03384">
    <property type="entry name" value="betaine_BetI"/>
    <property type="match status" value="1"/>
</dbReference>
<feature type="domain" description="HTH tetR-type" evidence="9">
    <location>
        <begin position="8"/>
        <end position="68"/>
    </location>
</feature>
<name>A0A238KWF3_9RHOB</name>
<evidence type="ECO:0000256" key="7">
    <source>
        <dbReference type="HAMAP-Rule" id="MF_00768"/>
    </source>
</evidence>
<dbReference type="OrthoDB" id="7618612at2"/>
<reference evidence="11" key="1">
    <citation type="submission" date="2017-05" db="EMBL/GenBank/DDBJ databases">
        <authorList>
            <person name="Rodrigo-Torres L."/>
            <person name="Arahal R. D."/>
            <person name="Lucena T."/>
        </authorList>
    </citation>
    <scope>NUCLEOTIDE SEQUENCE [LARGE SCALE GENOMIC DNA]</scope>
    <source>
        <strain evidence="11">CECT 8621</strain>
    </source>
</reference>
<evidence type="ECO:0000256" key="6">
    <source>
        <dbReference type="ARBA" id="ARBA00024936"/>
    </source>
</evidence>
<dbReference type="InterPro" id="IPR009057">
    <property type="entry name" value="Homeodomain-like_sf"/>
</dbReference>
<dbReference type="InterPro" id="IPR001647">
    <property type="entry name" value="HTH_TetR"/>
</dbReference>
<dbReference type="InterPro" id="IPR017757">
    <property type="entry name" value="Tscrpt_rep_BetI"/>
</dbReference>
<proteinExistence type="inferred from homology"/>
<evidence type="ECO:0000313" key="11">
    <source>
        <dbReference type="Proteomes" id="UP000202922"/>
    </source>
</evidence>
<keyword evidence="2 7" id="KW-0678">Repressor</keyword>
<organism evidence="10 11">
    <name type="scientific">Actibacterium lipolyticum</name>
    <dbReference type="NCBI Taxonomy" id="1524263"/>
    <lineage>
        <taxon>Bacteria</taxon>
        <taxon>Pseudomonadati</taxon>
        <taxon>Pseudomonadota</taxon>
        <taxon>Alphaproteobacteria</taxon>
        <taxon>Rhodobacterales</taxon>
        <taxon>Roseobacteraceae</taxon>
        <taxon>Actibacterium</taxon>
    </lineage>
</organism>
<evidence type="ECO:0000256" key="5">
    <source>
        <dbReference type="ARBA" id="ARBA00023163"/>
    </source>
</evidence>
<dbReference type="InterPro" id="IPR036271">
    <property type="entry name" value="Tet_transcr_reg_TetR-rel_C_sf"/>
</dbReference>
<dbReference type="AlphaFoldDB" id="A0A238KWF3"/>
<dbReference type="GO" id="GO:0000976">
    <property type="term" value="F:transcription cis-regulatory region binding"/>
    <property type="evidence" value="ECO:0007669"/>
    <property type="project" value="TreeGrafter"/>
</dbReference>
<dbReference type="PANTHER" id="PTHR30055:SF234">
    <property type="entry name" value="HTH-TYPE TRANSCRIPTIONAL REGULATOR BETI"/>
    <property type="match status" value="1"/>
</dbReference>
<protein>
    <recommendedName>
        <fullName evidence="7">HTH-type transcriptional regulator BetI</fullName>
    </recommendedName>
</protein>
<sequence>MPKIGMEPIRRSALVQATIAEIGEAGSLEVTVGQIAKRAGMSSALAHHYFGSKDNIFLAAMRHILAVFGASVKVELQGAKTPHERIEAIIRASFSEENFQPEVISAWLNFYVLAQNSSQAGRLLRVYQRRLHSNLVFNLRPLVGNSAPEVAQGLAAMIDGLYIRQALRNEALGRLGTTAMVVDYLDMSLRLKGAK</sequence>
<evidence type="ECO:0000256" key="1">
    <source>
        <dbReference type="ARBA" id="ARBA00004719"/>
    </source>
</evidence>
<feature type="DNA-binding region" description="H-T-H motif" evidence="7 8">
    <location>
        <begin position="31"/>
        <end position="50"/>
    </location>
</feature>
<evidence type="ECO:0000256" key="2">
    <source>
        <dbReference type="ARBA" id="ARBA00022491"/>
    </source>
</evidence>